<protein>
    <submittedName>
        <fullName evidence="3">DDE-type integrase/transposase/recombinase</fullName>
    </submittedName>
</protein>
<keyword evidence="4" id="KW-1185">Reference proteome</keyword>
<proteinExistence type="predicted"/>
<dbReference type="SUPFAM" id="SSF53098">
    <property type="entry name" value="Ribonuclease H-like"/>
    <property type="match status" value="1"/>
</dbReference>
<gene>
    <name evidence="3" type="ORF">LZC94_28960</name>
</gene>
<dbReference type="EMBL" id="CP089984">
    <property type="protein sequence ID" value="WXB11875.1"/>
    <property type="molecule type" value="Genomic_DNA"/>
</dbReference>
<evidence type="ECO:0000313" key="3">
    <source>
        <dbReference type="EMBL" id="WXB11875.1"/>
    </source>
</evidence>
<dbReference type="Proteomes" id="UP001370348">
    <property type="component" value="Chromosome"/>
</dbReference>
<sequence length="445" mass="49930">MDVLKPKDHGEAVALFRSEVVGALTRLELPRGELAARLESLSQQRFRPPGAGATRTFAVPTLERWYRLYKKGGLAALRPEPRADKGAARALTPEQQELVCEVRGENPSASAELILDTLVLEGRIERGAISPSAMRRLFAARGLDRRTLRCGSDGKQRLRWEAERPGALWHGDVCHGSYIVIDGDKKPVRIHALLDDASRYVVAIEAMHQEREIDMLGLLVRAIRRQGPPDAIYLDNGATYRGQTLALACARMGTTLVHAKPYDAPARGKMERFWRTLRERCLDFTGVLSSLHDLNVRLYAFLDEHYHRTPHGGLMGKTPEVVFAAAPRHPDGFDEKKLRNALTIHVRRRVRGDCTVPMDGDDWETDLGFLARKLVTVSRCMVDSSEPPWIEHEGTLHVLRPVDPRKNATRPRSPVCFDIPHESRTPFDPPSVLLDKTLGRRKGTT</sequence>
<evidence type="ECO:0000256" key="1">
    <source>
        <dbReference type="SAM" id="MobiDB-lite"/>
    </source>
</evidence>
<dbReference type="Pfam" id="PF13565">
    <property type="entry name" value="HTH_32"/>
    <property type="match status" value="1"/>
</dbReference>
<dbReference type="InterPro" id="IPR012337">
    <property type="entry name" value="RNaseH-like_sf"/>
</dbReference>
<accession>A0ABZ2LNG0</accession>
<dbReference type="Pfam" id="PF00665">
    <property type="entry name" value="rve"/>
    <property type="match status" value="1"/>
</dbReference>
<evidence type="ECO:0000259" key="2">
    <source>
        <dbReference type="PROSITE" id="PS50994"/>
    </source>
</evidence>
<dbReference type="InterPro" id="IPR001584">
    <property type="entry name" value="Integrase_cat-core"/>
</dbReference>
<name>A0ABZ2LNG0_9BACT</name>
<dbReference type="SUPFAM" id="SSF46689">
    <property type="entry name" value="Homeodomain-like"/>
    <property type="match status" value="1"/>
</dbReference>
<dbReference type="PROSITE" id="PS50994">
    <property type="entry name" value="INTEGRASE"/>
    <property type="match status" value="1"/>
</dbReference>
<dbReference type="InterPro" id="IPR036397">
    <property type="entry name" value="RNaseH_sf"/>
</dbReference>
<dbReference type="RefSeq" id="WP_394821490.1">
    <property type="nucleotide sequence ID" value="NZ_CP089984.1"/>
</dbReference>
<dbReference type="PANTHER" id="PTHR35004">
    <property type="entry name" value="TRANSPOSASE RV3428C-RELATED"/>
    <property type="match status" value="1"/>
</dbReference>
<feature type="domain" description="Integrase catalytic" evidence="2">
    <location>
        <begin position="161"/>
        <end position="327"/>
    </location>
</feature>
<organism evidence="3 4">
    <name type="scientific">Pendulispora albinea</name>
    <dbReference type="NCBI Taxonomy" id="2741071"/>
    <lineage>
        <taxon>Bacteria</taxon>
        <taxon>Pseudomonadati</taxon>
        <taxon>Myxococcota</taxon>
        <taxon>Myxococcia</taxon>
        <taxon>Myxococcales</taxon>
        <taxon>Sorangiineae</taxon>
        <taxon>Pendulisporaceae</taxon>
        <taxon>Pendulispora</taxon>
    </lineage>
</organism>
<feature type="region of interest" description="Disordered" evidence="1">
    <location>
        <begin position="404"/>
        <end position="445"/>
    </location>
</feature>
<evidence type="ECO:0000313" key="4">
    <source>
        <dbReference type="Proteomes" id="UP001370348"/>
    </source>
</evidence>
<dbReference type="InterPro" id="IPR009057">
    <property type="entry name" value="Homeodomain-like_sf"/>
</dbReference>
<reference evidence="3 4" key="1">
    <citation type="submission" date="2021-12" db="EMBL/GenBank/DDBJ databases">
        <title>Discovery of the Pendulisporaceae a myxobacterial family with distinct sporulation behavior and unique specialized metabolism.</title>
        <authorList>
            <person name="Garcia R."/>
            <person name="Popoff A."/>
            <person name="Bader C.D."/>
            <person name="Loehr J."/>
            <person name="Walesch S."/>
            <person name="Walt C."/>
            <person name="Boldt J."/>
            <person name="Bunk B."/>
            <person name="Haeckl F.J.F.P.J."/>
            <person name="Gunesch A.P."/>
            <person name="Birkelbach J."/>
            <person name="Nuebel U."/>
            <person name="Pietschmann T."/>
            <person name="Bach T."/>
            <person name="Mueller R."/>
        </authorList>
    </citation>
    <scope>NUCLEOTIDE SEQUENCE [LARGE SCALE GENOMIC DNA]</scope>
    <source>
        <strain evidence="3 4">MSr11954</strain>
    </source>
</reference>
<dbReference type="Gene3D" id="3.30.420.10">
    <property type="entry name" value="Ribonuclease H-like superfamily/Ribonuclease H"/>
    <property type="match status" value="1"/>
</dbReference>
<dbReference type="PANTHER" id="PTHR35004:SF6">
    <property type="entry name" value="TRANSPOSASE"/>
    <property type="match status" value="1"/>
</dbReference>